<dbReference type="GeneID" id="94433194"/>
<evidence type="ECO:0000256" key="4">
    <source>
        <dbReference type="SAM" id="MobiDB-lite"/>
    </source>
</evidence>
<dbReference type="SUPFAM" id="SSF81464">
    <property type="entry name" value="Cytochrome c oxidase subunit II-like, transmembrane region"/>
    <property type="match status" value="1"/>
</dbReference>
<organism evidence="6 7">
    <name type="scientific">Cystoisospora suis</name>
    <dbReference type="NCBI Taxonomy" id="483139"/>
    <lineage>
        <taxon>Eukaryota</taxon>
        <taxon>Sar</taxon>
        <taxon>Alveolata</taxon>
        <taxon>Apicomplexa</taxon>
        <taxon>Conoidasida</taxon>
        <taxon>Coccidia</taxon>
        <taxon>Eucoccidiorida</taxon>
        <taxon>Eimeriorina</taxon>
        <taxon>Sarcocystidae</taxon>
        <taxon>Cystoisospora</taxon>
    </lineage>
</organism>
<evidence type="ECO:0000256" key="5">
    <source>
        <dbReference type="SAM" id="Phobius"/>
    </source>
</evidence>
<feature type="region of interest" description="Disordered" evidence="4">
    <location>
        <begin position="76"/>
        <end position="111"/>
    </location>
</feature>
<accession>A0A2C6KIU5</accession>
<dbReference type="Proteomes" id="UP000221165">
    <property type="component" value="Unassembled WGS sequence"/>
</dbReference>
<evidence type="ECO:0000256" key="3">
    <source>
        <dbReference type="ARBA" id="ARBA00023136"/>
    </source>
</evidence>
<dbReference type="Gene3D" id="1.10.287.90">
    <property type="match status" value="1"/>
</dbReference>
<reference evidence="6 7" key="1">
    <citation type="journal article" date="2017" name="Int. J. Parasitol.">
        <title>The genome of the protozoan parasite Cystoisospora suis and a reverse vaccinology approach to identify vaccine candidates.</title>
        <authorList>
            <person name="Palmieri N."/>
            <person name="Shrestha A."/>
            <person name="Ruttkowski B."/>
            <person name="Beck T."/>
            <person name="Vogl C."/>
            <person name="Tomley F."/>
            <person name="Blake D.P."/>
            <person name="Joachim A."/>
        </authorList>
    </citation>
    <scope>NUCLEOTIDE SEQUENCE [LARGE SCALE GENOMIC DNA]</scope>
    <source>
        <strain evidence="6 7">Wien I</strain>
    </source>
</reference>
<dbReference type="InterPro" id="IPR036257">
    <property type="entry name" value="Cyt_c_oxidase_su2_TM_sf"/>
</dbReference>
<sequence>MISAKKKGMNNFSRWVPLFVCFTPLPFPGRIFWPASSLRCLPYMAQGPHANVPGAKPGMSPVGSVFSSFFSRRSARPSGSSNNLSNANVSPALTLARRRNGTPARNDHPENWRIFMGGHDPATPMAEGLINMHNHHVMWMIFVVCSVMWPMKCRI</sequence>
<evidence type="ECO:0000256" key="1">
    <source>
        <dbReference type="ARBA" id="ARBA00004370"/>
    </source>
</evidence>
<name>A0A2C6KIU5_9APIC</name>
<dbReference type="AlphaFoldDB" id="A0A2C6KIU5"/>
<feature type="compositionally biased region" description="Polar residues" evidence="4">
    <location>
        <begin position="82"/>
        <end position="91"/>
    </location>
</feature>
<dbReference type="GO" id="GO:0016020">
    <property type="term" value="C:membrane"/>
    <property type="evidence" value="ECO:0007669"/>
    <property type="project" value="UniProtKB-SubCell"/>
</dbReference>
<evidence type="ECO:0000256" key="2">
    <source>
        <dbReference type="ARBA" id="ARBA00022692"/>
    </source>
</evidence>
<dbReference type="OrthoDB" id="430505at2759"/>
<evidence type="ECO:0000313" key="6">
    <source>
        <dbReference type="EMBL" id="PHJ16313.1"/>
    </source>
</evidence>
<feature type="transmembrane region" description="Helical" evidence="5">
    <location>
        <begin position="12"/>
        <end position="33"/>
    </location>
</feature>
<keyword evidence="7" id="KW-1185">Reference proteome</keyword>
<comment type="caution">
    <text evidence="6">The sequence shown here is derived from an EMBL/GenBank/DDBJ whole genome shotgun (WGS) entry which is preliminary data.</text>
</comment>
<keyword evidence="3 5" id="KW-0472">Membrane</keyword>
<evidence type="ECO:0000313" key="7">
    <source>
        <dbReference type="Proteomes" id="UP000221165"/>
    </source>
</evidence>
<gene>
    <name evidence="6" type="ORF">CSUI_009874</name>
</gene>
<protein>
    <submittedName>
        <fullName evidence="6">Cytochrome c family oxidase subunit transmembrane domain protein</fullName>
    </submittedName>
</protein>
<keyword evidence="5" id="KW-1133">Transmembrane helix</keyword>
<dbReference type="EMBL" id="MIGC01006220">
    <property type="protein sequence ID" value="PHJ16313.1"/>
    <property type="molecule type" value="Genomic_DNA"/>
</dbReference>
<comment type="subcellular location">
    <subcellularLocation>
        <location evidence="1">Membrane</location>
    </subcellularLocation>
</comment>
<proteinExistence type="predicted"/>
<keyword evidence="2 5" id="KW-0812">Transmembrane</keyword>
<dbReference type="RefSeq" id="XP_067918042.1">
    <property type="nucleotide sequence ID" value="XM_068069983.1"/>
</dbReference>
<dbReference type="VEuPathDB" id="ToxoDB:CSUI_009874"/>